<evidence type="ECO:0000313" key="2">
    <source>
        <dbReference type="Proteomes" id="UP001239994"/>
    </source>
</evidence>
<keyword evidence="2" id="KW-1185">Reference proteome</keyword>
<reference evidence="1" key="1">
    <citation type="submission" date="2023-03" db="EMBL/GenBank/DDBJ databases">
        <title>Electrophorus voltai genome.</title>
        <authorList>
            <person name="Bian C."/>
        </authorList>
    </citation>
    <scope>NUCLEOTIDE SEQUENCE</scope>
    <source>
        <strain evidence="1">CB-2022</strain>
        <tissue evidence="1">Muscle</tissue>
    </source>
</reference>
<proteinExistence type="predicted"/>
<dbReference type="EMBL" id="JAROKS010000008">
    <property type="protein sequence ID" value="KAK1801857.1"/>
    <property type="molecule type" value="Genomic_DNA"/>
</dbReference>
<protein>
    <submittedName>
        <fullName evidence="1">Uncharacterized protein</fullName>
    </submittedName>
</protein>
<feature type="non-terminal residue" evidence="1">
    <location>
        <position position="102"/>
    </location>
</feature>
<accession>A0AAD9E4D5</accession>
<dbReference type="AlphaFoldDB" id="A0AAD9E4D5"/>
<gene>
    <name evidence="1" type="ORF">P4O66_022494</name>
</gene>
<evidence type="ECO:0000313" key="1">
    <source>
        <dbReference type="EMBL" id="KAK1801857.1"/>
    </source>
</evidence>
<name>A0AAD9E4D5_9TELE</name>
<sequence length="102" mass="11046">MRLGGRADPRGAEESVTFIMRVLLSMVPVLLIAWCTVGTEALPVQGKLPHSNDVLTKEQKDLLLKILSELAELNMTAKDLGALDLEQLLSGKLGERVVLGLP</sequence>
<dbReference type="Proteomes" id="UP001239994">
    <property type="component" value="Unassembled WGS sequence"/>
</dbReference>
<comment type="caution">
    <text evidence="1">The sequence shown here is derived from an EMBL/GenBank/DDBJ whole genome shotgun (WGS) entry which is preliminary data.</text>
</comment>
<organism evidence="1 2">
    <name type="scientific">Electrophorus voltai</name>
    <dbReference type="NCBI Taxonomy" id="2609070"/>
    <lineage>
        <taxon>Eukaryota</taxon>
        <taxon>Metazoa</taxon>
        <taxon>Chordata</taxon>
        <taxon>Craniata</taxon>
        <taxon>Vertebrata</taxon>
        <taxon>Euteleostomi</taxon>
        <taxon>Actinopterygii</taxon>
        <taxon>Neopterygii</taxon>
        <taxon>Teleostei</taxon>
        <taxon>Ostariophysi</taxon>
        <taxon>Gymnotiformes</taxon>
        <taxon>Gymnotoidei</taxon>
        <taxon>Gymnotidae</taxon>
        <taxon>Electrophorus</taxon>
    </lineage>
</organism>